<organism evidence="2 3">
    <name type="scientific">Streptomyces thermolineatus</name>
    <dbReference type="NCBI Taxonomy" id="44033"/>
    <lineage>
        <taxon>Bacteria</taxon>
        <taxon>Bacillati</taxon>
        <taxon>Actinomycetota</taxon>
        <taxon>Actinomycetes</taxon>
        <taxon>Kitasatosporales</taxon>
        <taxon>Streptomycetaceae</taxon>
        <taxon>Streptomyces</taxon>
    </lineage>
</organism>
<name>A0ABN3KTD7_9ACTN</name>
<dbReference type="RefSeq" id="WP_344381327.1">
    <property type="nucleotide sequence ID" value="NZ_BAAATA010000002.1"/>
</dbReference>
<dbReference type="GO" id="GO:0016787">
    <property type="term" value="F:hydrolase activity"/>
    <property type="evidence" value="ECO:0007669"/>
    <property type="project" value="UniProtKB-KW"/>
</dbReference>
<dbReference type="InterPro" id="IPR029058">
    <property type="entry name" value="AB_hydrolase_fold"/>
</dbReference>
<evidence type="ECO:0000313" key="3">
    <source>
        <dbReference type="Proteomes" id="UP001501358"/>
    </source>
</evidence>
<dbReference type="SUPFAM" id="SSF53474">
    <property type="entry name" value="alpha/beta-Hydrolases"/>
    <property type="match status" value="1"/>
</dbReference>
<dbReference type="Pfam" id="PF12697">
    <property type="entry name" value="Abhydrolase_6"/>
    <property type="match status" value="1"/>
</dbReference>
<keyword evidence="3" id="KW-1185">Reference proteome</keyword>
<dbReference type="InterPro" id="IPR000073">
    <property type="entry name" value="AB_hydrolase_1"/>
</dbReference>
<dbReference type="PANTHER" id="PTHR43433">
    <property type="entry name" value="HYDROLASE, ALPHA/BETA FOLD FAMILY PROTEIN"/>
    <property type="match status" value="1"/>
</dbReference>
<keyword evidence="2" id="KW-0378">Hydrolase</keyword>
<dbReference type="Gene3D" id="3.40.50.1820">
    <property type="entry name" value="alpha/beta hydrolase"/>
    <property type="match status" value="1"/>
</dbReference>
<reference evidence="2 3" key="1">
    <citation type="journal article" date="2019" name="Int. J. Syst. Evol. Microbiol.">
        <title>The Global Catalogue of Microorganisms (GCM) 10K type strain sequencing project: providing services to taxonomists for standard genome sequencing and annotation.</title>
        <authorList>
            <consortium name="The Broad Institute Genomics Platform"/>
            <consortium name="The Broad Institute Genome Sequencing Center for Infectious Disease"/>
            <person name="Wu L."/>
            <person name="Ma J."/>
        </authorList>
    </citation>
    <scope>NUCLEOTIDE SEQUENCE [LARGE SCALE GENOMIC DNA]</scope>
    <source>
        <strain evidence="2 3">JCM 6307</strain>
    </source>
</reference>
<accession>A0ABN3KTD7</accession>
<evidence type="ECO:0000313" key="2">
    <source>
        <dbReference type="EMBL" id="GAA2471392.1"/>
    </source>
</evidence>
<comment type="caution">
    <text evidence="2">The sequence shown here is derived from an EMBL/GenBank/DDBJ whole genome shotgun (WGS) entry which is preliminary data.</text>
</comment>
<dbReference type="Proteomes" id="UP001501358">
    <property type="component" value="Unassembled WGS sequence"/>
</dbReference>
<evidence type="ECO:0000259" key="1">
    <source>
        <dbReference type="Pfam" id="PF12697"/>
    </source>
</evidence>
<protein>
    <submittedName>
        <fullName evidence="2">Alpha/beta hydrolase</fullName>
    </submittedName>
</protein>
<feature type="domain" description="AB hydrolase-1" evidence="1">
    <location>
        <begin position="43"/>
        <end position="280"/>
    </location>
</feature>
<dbReference type="PANTHER" id="PTHR43433:SF5">
    <property type="entry name" value="AB HYDROLASE-1 DOMAIN-CONTAINING PROTEIN"/>
    <property type="match status" value="1"/>
</dbReference>
<gene>
    <name evidence="2" type="ORF">GCM10010406_03740</name>
</gene>
<sequence>MSTPPFLTLPKVAVARSLETPRGSFAVHDASPPAGTAVRGTALLVPGFTGSKEDFIALLQPLAEAGYRVVAVDGRGQYESGGPRDESAYALHELALDVVAQARALDGDGFPVHLLGHSFGGLVSRAAVLRDASPFVSLTILSSGPAAIHHGQQARTRLLLEALSVYDQETVWRAMRDLDAENGPRRDVPPEISDFLRTRWLATVPEQLIATGRQLVSEPDRVDELAAVDLPKHVVSGVLDHAWPVPWMDEMALRLGARRRVIDGAEHSPNAERPAETARALAGFWDEVAREADR</sequence>
<dbReference type="InterPro" id="IPR050471">
    <property type="entry name" value="AB_hydrolase"/>
</dbReference>
<proteinExistence type="predicted"/>
<dbReference type="EMBL" id="BAAATA010000002">
    <property type="protein sequence ID" value="GAA2471392.1"/>
    <property type="molecule type" value="Genomic_DNA"/>
</dbReference>